<dbReference type="Proteomes" id="UP000249936">
    <property type="component" value="Unassembled WGS sequence"/>
</dbReference>
<reference evidence="1 2" key="1">
    <citation type="submission" date="2018-06" db="EMBL/GenBank/DDBJ databases">
        <authorList>
            <consortium name="Pathogen Informatics"/>
            <person name="Doyle S."/>
        </authorList>
    </citation>
    <scope>NUCLEOTIDE SEQUENCE [LARGE SCALE GENOMIC DNA]</scope>
    <source>
        <strain evidence="1 2">NCTC11872</strain>
    </source>
</reference>
<accession>A0A2X1RJZ1</accession>
<protein>
    <submittedName>
        <fullName evidence="1">Glutathionylspermidine synthase</fullName>
    </submittedName>
</protein>
<gene>
    <name evidence="1" type="ORF">NCTC11872_01877</name>
</gene>
<evidence type="ECO:0000313" key="2">
    <source>
        <dbReference type="Proteomes" id="UP000249936"/>
    </source>
</evidence>
<proteinExistence type="predicted"/>
<dbReference type="EMBL" id="UASK01000006">
    <property type="protein sequence ID" value="SPX42246.1"/>
    <property type="molecule type" value="Genomic_DNA"/>
</dbReference>
<organism evidence="1 2">
    <name type="scientific">Haemophilus influenzae</name>
    <dbReference type="NCBI Taxonomy" id="727"/>
    <lineage>
        <taxon>Bacteria</taxon>
        <taxon>Pseudomonadati</taxon>
        <taxon>Pseudomonadota</taxon>
        <taxon>Gammaproteobacteria</taxon>
        <taxon>Pasteurellales</taxon>
        <taxon>Pasteurellaceae</taxon>
        <taxon>Haemophilus</taxon>
    </lineage>
</organism>
<name>A0A2X1RJZ1_HAEIF</name>
<sequence length="42" mass="4724">MECIQLSALGLWVMLLAVMGLREDFTAVTGNDSHFIPHYFVP</sequence>
<dbReference type="AlphaFoldDB" id="A0A2X1RJZ1"/>
<evidence type="ECO:0000313" key="1">
    <source>
        <dbReference type="EMBL" id="SPX42246.1"/>
    </source>
</evidence>